<feature type="domain" description="Helitron helicase-like" evidence="1">
    <location>
        <begin position="149"/>
        <end position="294"/>
    </location>
</feature>
<dbReference type="KEGG" id="dzi:111279552"/>
<evidence type="ECO:0000313" key="2">
    <source>
        <dbReference type="Proteomes" id="UP000515121"/>
    </source>
</evidence>
<dbReference type="PANTHER" id="PTHR45786">
    <property type="entry name" value="DNA BINDING PROTEIN-LIKE"/>
    <property type="match status" value="1"/>
</dbReference>
<gene>
    <name evidence="3" type="primary">LOC111279552</name>
</gene>
<evidence type="ECO:0000259" key="1">
    <source>
        <dbReference type="Pfam" id="PF14214"/>
    </source>
</evidence>
<name>A0A6P5X324_DURZI</name>
<dbReference type="Pfam" id="PF14214">
    <property type="entry name" value="Helitron_like_N"/>
    <property type="match status" value="1"/>
</dbReference>
<dbReference type="RefSeq" id="XP_022722231.1">
    <property type="nucleotide sequence ID" value="XM_022866496.1"/>
</dbReference>
<organism evidence="2 3">
    <name type="scientific">Durio zibethinus</name>
    <name type="common">Durian</name>
    <dbReference type="NCBI Taxonomy" id="66656"/>
    <lineage>
        <taxon>Eukaryota</taxon>
        <taxon>Viridiplantae</taxon>
        <taxon>Streptophyta</taxon>
        <taxon>Embryophyta</taxon>
        <taxon>Tracheophyta</taxon>
        <taxon>Spermatophyta</taxon>
        <taxon>Magnoliopsida</taxon>
        <taxon>eudicotyledons</taxon>
        <taxon>Gunneridae</taxon>
        <taxon>Pentapetalae</taxon>
        <taxon>rosids</taxon>
        <taxon>malvids</taxon>
        <taxon>Malvales</taxon>
        <taxon>Malvaceae</taxon>
        <taxon>Helicteroideae</taxon>
        <taxon>Durio</taxon>
    </lineage>
</organism>
<dbReference type="Proteomes" id="UP000515121">
    <property type="component" value="Unplaced"/>
</dbReference>
<keyword evidence="2" id="KW-1185">Reference proteome</keyword>
<reference evidence="3" key="1">
    <citation type="submission" date="2025-08" db="UniProtKB">
        <authorList>
            <consortium name="RefSeq"/>
        </authorList>
    </citation>
    <scope>IDENTIFICATION</scope>
    <source>
        <tissue evidence="3">Fruit stalk</tissue>
    </source>
</reference>
<dbReference type="OrthoDB" id="1706095at2759"/>
<sequence>MSSSNFQSDLDIEEVDGLLDMLDEHNPLVKVFRMARDRFKETDFHLVKIRLLGKRKGDSTQYNLPSASEVAAIIVGDRSQSSGDRDIVVEEYGVGLRKIKEIHPSFMAMQYPILFPYGEDFNRTDIEYVDADETISMKRKFVTFRDTLAFRLQQRHEEGETVIRGGRLFQQFSVDGFTFMEDELYNGLKGAVVRGDTTPASLGRRFILPSSFTGSPRYMVQYYQDAMAICRWTGTPDIFLTFTCNPKWKEIKKFLDLIPGRKLEDRPDIAAMVFKIKLDELINDLRTGKHFGDDTAVHAGYNAVVQYMVHGPYGAYNKNSPCMDKDKCTKHYLKSFRSQTIANEDGFPIYKRRDDRQTALKNGVEVDNRWIVPHNVDLVVKYDAHINVEHCNQGRSIKYLFKYINRGHDRATFTIEENASTNNETGVPSLTEVDEIKRYLDCRYVSASEACWRIFKLDIQYRDPAVERFSFHLSGEHNVIFGDNDSLVDIVNRAGVEKTIFTEWMRANQLFQDARHLTYAEFPMKWTWKKDLKQWKRRGNGRCIRRIYYAHSASGERYYLRLLLNIVRGPTSFEDIRTIDGILYPTFKEASAVMGLLDNDDEWHEAIKEASQWASGHQLRQLFVTLILFCEVTEHFTLWIRNWEILSEDILY</sequence>
<dbReference type="AlphaFoldDB" id="A0A6P5X324"/>
<accession>A0A6P5X324</accession>
<proteinExistence type="predicted"/>
<evidence type="ECO:0000313" key="3">
    <source>
        <dbReference type="RefSeq" id="XP_022722231.1"/>
    </source>
</evidence>
<dbReference type="GeneID" id="111279552"/>
<protein>
    <submittedName>
        <fullName evidence="3">Uncharacterized protein LOC111279552</fullName>
    </submittedName>
</protein>
<dbReference type="InterPro" id="IPR025476">
    <property type="entry name" value="Helitron_helicase-like"/>
</dbReference>
<dbReference type="PANTHER" id="PTHR45786:SF74">
    <property type="entry name" value="ATP-DEPENDENT DNA HELICASE"/>
    <property type="match status" value="1"/>
</dbReference>